<comment type="function">
    <text evidence="10">Involved in the cellular defense against the biological effects of O6-methylguanine (O6-MeG) and O4-methylthymine (O4-MeT) in DNA. Repairs the methylated nucleobase in DNA by stoichiometrically transferring the methyl group to a cysteine residue in the enzyme. This is a suicide reaction: the enzyme is irreversibly inactivated.</text>
</comment>
<evidence type="ECO:0000313" key="15">
    <source>
        <dbReference type="Proteomes" id="UP000600865"/>
    </source>
</evidence>
<dbReference type="GO" id="GO:0006307">
    <property type="term" value="P:DNA alkylation repair"/>
    <property type="evidence" value="ECO:0007669"/>
    <property type="project" value="UniProtKB-UniRule"/>
</dbReference>
<keyword evidence="5 10" id="KW-0808">Transferase</keyword>
<dbReference type="InterPro" id="IPR008332">
    <property type="entry name" value="MethylG_MeTrfase_N"/>
</dbReference>
<dbReference type="PROSITE" id="PS00374">
    <property type="entry name" value="MGMT"/>
    <property type="match status" value="1"/>
</dbReference>
<dbReference type="InterPro" id="IPR036217">
    <property type="entry name" value="MethylDNA_cys_MeTrfase_DNAb"/>
</dbReference>
<dbReference type="SUPFAM" id="SSF53155">
    <property type="entry name" value="Methylated DNA-protein cysteine methyltransferase domain"/>
    <property type="match status" value="1"/>
</dbReference>
<comment type="miscellaneous">
    <text evidence="10">This enzyme catalyzes only one turnover and therefore is not strictly catalytic. According to one definition, an enzyme is a biocatalyst that acts repeatedly and over many reaction cycles.</text>
</comment>
<dbReference type="Pfam" id="PF12833">
    <property type="entry name" value="HTH_18"/>
    <property type="match status" value="1"/>
</dbReference>
<dbReference type="EC" id="2.1.1.63" evidence="10"/>
<dbReference type="InterPro" id="IPR014048">
    <property type="entry name" value="MethylDNA_cys_MeTrfase_DNA-bd"/>
</dbReference>
<evidence type="ECO:0000256" key="9">
    <source>
        <dbReference type="ARBA" id="ARBA00049348"/>
    </source>
</evidence>
<dbReference type="Pfam" id="PF02870">
    <property type="entry name" value="Methyltransf_1N"/>
    <property type="match status" value="1"/>
</dbReference>
<keyword evidence="4 10" id="KW-0489">Methyltransferase</keyword>
<sequence length="351" mass="38347">MDLLSPSKPPNNTACYEIFREKDLAYDGHLFLGVSSTGIFCRPGCPARLPKPENCAFYPSADAALSAGYRACKRCHPAGGDMTLIKQLITLVEDEPELKITQAALAKRGIDASTARRKFLTRFGMSFADYARARRLGRAAQTLAKGGSVLDAQLDAGFDSPSGFRTAYAKLFGTAPAKGQATPLSIDWIETPMGRMIIIADEAALYLLEFTNRKNMRRQFDRLRKIQGRPVLPGRTEITEQIEVELAAYFKGELSNFETPLATSGTSFQRQTWEALQKIPHGETRSYAQLAEMIGKPSAVRAVASANANNGLALIIPCHRVIAKDGSLGGYAGGLKRKRDLLDLEKNATEL</sequence>
<evidence type="ECO:0000256" key="8">
    <source>
        <dbReference type="ARBA" id="ARBA00023204"/>
    </source>
</evidence>
<evidence type="ECO:0000256" key="5">
    <source>
        <dbReference type="ARBA" id="ARBA00022679"/>
    </source>
</evidence>
<evidence type="ECO:0000259" key="13">
    <source>
        <dbReference type="PROSITE" id="PS01124"/>
    </source>
</evidence>
<feature type="binding site" evidence="12">
    <location>
        <position position="72"/>
    </location>
    <ligand>
        <name>Zn(2+)</name>
        <dbReference type="ChEBI" id="CHEBI:29105"/>
    </ligand>
</feature>
<dbReference type="FunFam" id="1.10.10.10:FF:000214">
    <property type="entry name" value="Methylated-DNA--protein-cysteine methyltransferase"/>
    <property type="match status" value="1"/>
</dbReference>
<evidence type="ECO:0000256" key="4">
    <source>
        <dbReference type="ARBA" id="ARBA00022603"/>
    </source>
</evidence>
<comment type="caution">
    <text evidence="14">The sequence shown here is derived from an EMBL/GenBank/DDBJ whole genome shotgun (WGS) entry which is preliminary data.</text>
</comment>
<evidence type="ECO:0000256" key="2">
    <source>
        <dbReference type="ARBA" id="ARBA00008711"/>
    </source>
</evidence>
<feature type="active site" description="Nucleophile; methyl group acceptor" evidence="10">
    <location>
        <position position="318"/>
    </location>
</feature>
<dbReference type="Pfam" id="PF01035">
    <property type="entry name" value="DNA_binding_1"/>
    <property type="match status" value="1"/>
</dbReference>
<dbReference type="InterPro" id="IPR018060">
    <property type="entry name" value="HTH_AraC"/>
</dbReference>
<evidence type="ECO:0000256" key="11">
    <source>
        <dbReference type="PIRSR" id="PIRSR000409-1"/>
    </source>
</evidence>
<dbReference type="GO" id="GO:0032259">
    <property type="term" value="P:methylation"/>
    <property type="evidence" value="ECO:0007669"/>
    <property type="project" value="UniProtKB-KW"/>
</dbReference>
<dbReference type="GO" id="GO:0003908">
    <property type="term" value="F:methylated-DNA-[protein]-cysteine S-methyltransferase activity"/>
    <property type="evidence" value="ECO:0007669"/>
    <property type="project" value="UniProtKB-UniRule"/>
</dbReference>
<dbReference type="GO" id="GO:0005737">
    <property type="term" value="C:cytoplasm"/>
    <property type="evidence" value="ECO:0007669"/>
    <property type="project" value="UniProtKB-SubCell"/>
</dbReference>
<dbReference type="PANTHER" id="PTHR10815">
    <property type="entry name" value="METHYLATED-DNA--PROTEIN-CYSTEINE METHYLTRANSFERASE"/>
    <property type="match status" value="1"/>
</dbReference>
<organism evidence="14 15">
    <name type="scientific">Litorimonas cladophorae</name>
    <dbReference type="NCBI Taxonomy" id="1220491"/>
    <lineage>
        <taxon>Bacteria</taxon>
        <taxon>Pseudomonadati</taxon>
        <taxon>Pseudomonadota</taxon>
        <taxon>Alphaproteobacteria</taxon>
        <taxon>Maricaulales</taxon>
        <taxon>Robiginitomaculaceae</taxon>
    </lineage>
</organism>
<dbReference type="GO" id="GO:0008270">
    <property type="term" value="F:zinc ion binding"/>
    <property type="evidence" value="ECO:0007669"/>
    <property type="project" value="InterPro"/>
</dbReference>
<evidence type="ECO:0000256" key="1">
    <source>
        <dbReference type="ARBA" id="ARBA00001286"/>
    </source>
</evidence>
<evidence type="ECO:0000313" key="14">
    <source>
        <dbReference type="EMBL" id="GGX69312.1"/>
    </source>
</evidence>
<dbReference type="GO" id="GO:0003700">
    <property type="term" value="F:DNA-binding transcription factor activity"/>
    <property type="evidence" value="ECO:0007669"/>
    <property type="project" value="InterPro"/>
</dbReference>
<dbReference type="GO" id="GO:0043565">
    <property type="term" value="F:sequence-specific DNA binding"/>
    <property type="evidence" value="ECO:0007669"/>
    <property type="project" value="InterPro"/>
</dbReference>
<dbReference type="EMBL" id="BMYV01000002">
    <property type="protein sequence ID" value="GGX69312.1"/>
    <property type="molecule type" value="Genomic_DNA"/>
</dbReference>
<dbReference type="Pfam" id="PF02805">
    <property type="entry name" value="Ada_Zn_binding"/>
    <property type="match status" value="1"/>
</dbReference>
<protein>
    <recommendedName>
        <fullName evidence="10">Methylated-DNA--protein-cysteine methyltransferase</fullName>
        <ecNumber evidence="10">2.1.1.63</ecNumber>
    </recommendedName>
    <alternativeName>
        <fullName evidence="10">6-O-methylguanine-DNA methyltransferase</fullName>
        <shortName evidence="10">MGMT</shortName>
    </alternativeName>
    <alternativeName>
        <fullName evidence="10">O-6-methylguanine-DNA-alkyltransferase</fullName>
    </alternativeName>
</protein>
<comment type="similarity">
    <text evidence="2 10">Belongs to the MGMT family.</text>
</comment>
<gene>
    <name evidence="14" type="primary">ada</name>
    <name evidence="14" type="ORF">GCM10011309_19110</name>
</gene>
<feature type="binding site" evidence="12">
    <location>
        <position position="41"/>
    </location>
    <ligand>
        <name>Zn(2+)</name>
        <dbReference type="ChEBI" id="CHEBI:29105"/>
    </ligand>
</feature>
<proteinExistence type="inferred from homology"/>
<evidence type="ECO:0000256" key="3">
    <source>
        <dbReference type="ARBA" id="ARBA00022490"/>
    </source>
</evidence>
<feature type="active site" description="Nucleophile; methyl group acceptor from either O6-methylguanine or O4-methylthymine" evidence="11">
    <location>
        <position position="318"/>
    </location>
</feature>
<accession>A0A918NI62</accession>
<dbReference type="InterPro" id="IPR004026">
    <property type="entry name" value="Ada_DNA_repair_Zn-bd"/>
</dbReference>
<keyword evidence="8 10" id="KW-0234">DNA repair</keyword>
<feature type="active site" description="Nucleophile; methyl group acceptor from methylphosphotriester" evidence="11">
    <location>
        <position position="41"/>
    </location>
</feature>
<dbReference type="InterPro" id="IPR036631">
    <property type="entry name" value="MGMT_N_sf"/>
</dbReference>
<dbReference type="Gene3D" id="3.40.10.10">
    <property type="entry name" value="DNA Methylphosphotriester Repair Domain"/>
    <property type="match status" value="1"/>
</dbReference>
<comment type="catalytic activity">
    <reaction evidence="9 10">
        <text>a 6-O-methyl-2'-deoxyguanosine in DNA + L-cysteinyl-[protein] = S-methyl-L-cysteinyl-[protein] + a 2'-deoxyguanosine in DNA</text>
        <dbReference type="Rhea" id="RHEA:24000"/>
        <dbReference type="Rhea" id="RHEA-COMP:10131"/>
        <dbReference type="Rhea" id="RHEA-COMP:10132"/>
        <dbReference type="Rhea" id="RHEA-COMP:11367"/>
        <dbReference type="Rhea" id="RHEA-COMP:11368"/>
        <dbReference type="ChEBI" id="CHEBI:29950"/>
        <dbReference type="ChEBI" id="CHEBI:82612"/>
        <dbReference type="ChEBI" id="CHEBI:85445"/>
        <dbReference type="ChEBI" id="CHEBI:85448"/>
        <dbReference type="EC" id="2.1.1.63"/>
    </reaction>
</comment>
<evidence type="ECO:0000256" key="6">
    <source>
        <dbReference type="ARBA" id="ARBA00022763"/>
    </source>
</evidence>
<dbReference type="SMART" id="SM00342">
    <property type="entry name" value="HTH_ARAC"/>
    <property type="match status" value="1"/>
</dbReference>
<keyword evidence="3 10" id="KW-0963">Cytoplasm</keyword>
<dbReference type="AlphaFoldDB" id="A0A918NI62"/>
<reference evidence="14 15" key="1">
    <citation type="journal article" date="2014" name="Int. J. Syst. Evol. Microbiol.">
        <title>Complete genome sequence of Corynebacterium casei LMG S-19264T (=DSM 44701T), isolated from a smear-ripened cheese.</title>
        <authorList>
            <consortium name="US DOE Joint Genome Institute (JGI-PGF)"/>
            <person name="Walter F."/>
            <person name="Albersmeier A."/>
            <person name="Kalinowski J."/>
            <person name="Ruckert C."/>
        </authorList>
    </citation>
    <scope>NUCLEOTIDE SEQUENCE [LARGE SCALE GENOMIC DNA]</scope>
    <source>
        <strain evidence="14 15">KCTC 23968</strain>
    </source>
</reference>
<dbReference type="InterPro" id="IPR035451">
    <property type="entry name" value="Ada-like_dom_sf"/>
</dbReference>
<feature type="domain" description="HTH araC/xylS-type" evidence="13">
    <location>
        <begin position="109"/>
        <end position="182"/>
    </location>
</feature>
<dbReference type="SUPFAM" id="SSF57884">
    <property type="entry name" value="Ada DNA repair protein, N-terminal domain (N-Ada 10)"/>
    <property type="match status" value="1"/>
</dbReference>
<dbReference type="Gene3D" id="3.30.160.70">
    <property type="entry name" value="Methylated DNA-protein cysteine methyltransferase domain"/>
    <property type="match status" value="1"/>
</dbReference>
<name>A0A918NI62_9PROT</name>
<dbReference type="CDD" id="cd06445">
    <property type="entry name" value="ATase"/>
    <property type="match status" value="1"/>
</dbReference>
<dbReference type="InterPro" id="IPR016221">
    <property type="entry name" value="Bifunct_regulatory_prot_Ada"/>
</dbReference>
<dbReference type="HAMAP" id="MF_00772">
    <property type="entry name" value="OGT"/>
    <property type="match status" value="1"/>
</dbReference>
<dbReference type="SUPFAM" id="SSF46767">
    <property type="entry name" value="Methylated DNA-protein cysteine methyltransferase, C-terminal domain"/>
    <property type="match status" value="1"/>
</dbReference>
<dbReference type="PROSITE" id="PS01124">
    <property type="entry name" value="HTH_ARAC_FAMILY_2"/>
    <property type="match status" value="1"/>
</dbReference>
<dbReference type="NCBIfam" id="TIGR00589">
    <property type="entry name" value="ogt"/>
    <property type="match status" value="1"/>
</dbReference>
<evidence type="ECO:0000256" key="10">
    <source>
        <dbReference type="HAMAP-Rule" id="MF_00772"/>
    </source>
</evidence>
<dbReference type="InterPro" id="IPR023546">
    <property type="entry name" value="MGMT"/>
</dbReference>
<evidence type="ECO:0000256" key="12">
    <source>
        <dbReference type="PIRSR" id="PIRSR000409-3"/>
    </source>
</evidence>
<dbReference type="RefSeq" id="WP_189584891.1">
    <property type="nucleotide sequence ID" value="NZ_BMYV01000002.1"/>
</dbReference>
<dbReference type="PANTHER" id="PTHR10815:SF5">
    <property type="entry name" value="METHYLATED-DNA--PROTEIN-CYSTEINE METHYLTRANSFERASE"/>
    <property type="match status" value="1"/>
</dbReference>
<keyword evidence="12" id="KW-0479">Metal-binding</keyword>
<keyword evidence="12" id="KW-0862">Zinc</keyword>
<keyword evidence="15" id="KW-1185">Reference proteome</keyword>
<dbReference type="InterPro" id="IPR036388">
    <property type="entry name" value="WH-like_DNA-bd_sf"/>
</dbReference>
<feature type="binding site" evidence="12">
    <location>
        <position position="75"/>
    </location>
    <ligand>
        <name>Zn(2+)</name>
        <dbReference type="ChEBI" id="CHEBI:29105"/>
    </ligand>
</feature>
<comment type="cofactor">
    <cofactor evidence="12">
        <name>Zn(2+)</name>
        <dbReference type="ChEBI" id="CHEBI:29105"/>
    </cofactor>
    <text evidence="12">Binds 1 zinc ion per subunit.</text>
</comment>
<feature type="binding site" evidence="12">
    <location>
        <position position="45"/>
    </location>
    <ligand>
        <name>Zn(2+)</name>
        <dbReference type="ChEBI" id="CHEBI:29105"/>
    </ligand>
</feature>
<dbReference type="Proteomes" id="UP000600865">
    <property type="component" value="Unassembled WGS sequence"/>
</dbReference>
<evidence type="ECO:0000256" key="7">
    <source>
        <dbReference type="ARBA" id="ARBA00023159"/>
    </source>
</evidence>
<dbReference type="PIRSF" id="PIRSF000409">
    <property type="entry name" value="Ada"/>
    <property type="match status" value="1"/>
</dbReference>
<comment type="catalytic activity">
    <reaction evidence="1 10">
        <text>a 4-O-methyl-thymidine in DNA + L-cysteinyl-[protein] = a thymidine in DNA + S-methyl-L-cysteinyl-[protein]</text>
        <dbReference type="Rhea" id="RHEA:53428"/>
        <dbReference type="Rhea" id="RHEA-COMP:10131"/>
        <dbReference type="Rhea" id="RHEA-COMP:10132"/>
        <dbReference type="Rhea" id="RHEA-COMP:13555"/>
        <dbReference type="Rhea" id="RHEA-COMP:13556"/>
        <dbReference type="ChEBI" id="CHEBI:29950"/>
        <dbReference type="ChEBI" id="CHEBI:82612"/>
        <dbReference type="ChEBI" id="CHEBI:137386"/>
        <dbReference type="ChEBI" id="CHEBI:137387"/>
        <dbReference type="EC" id="2.1.1.63"/>
    </reaction>
</comment>
<dbReference type="Gene3D" id="1.10.10.60">
    <property type="entry name" value="Homeodomain-like"/>
    <property type="match status" value="1"/>
</dbReference>
<comment type="subcellular location">
    <subcellularLocation>
        <location evidence="10">Cytoplasm</location>
    </subcellularLocation>
</comment>
<keyword evidence="6 10" id="KW-0227">DNA damage</keyword>
<dbReference type="Gene3D" id="1.10.10.10">
    <property type="entry name" value="Winged helix-like DNA-binding domain superfamily/Winged helix DNA-binding domain"/>
    <property type="match status" value="1"/>
</dbReference>
<keyword evidence="7" id="KW-0010">Activator</keyword>
<dbReference type="InterPro" id="IPR001497">
    <property type="entry name" value="MethylDNA_cys_MeTrfase_AS"/>
</dbReference>